<feature type="compositionally biased region" description="Gly residues" evidence="3">
    <location>
        <begin position="58"/>
        <end position="73"/>
    </location>
</feature>
<dbReference type="KEGG" id="pfp:PFL1_05125"/>
<dbReference type="Gene3D" id="1.20.5.170">
    <property type="match status" value="1"/>
</dbReference>
<dbReference type="GO" id="GO:0000976">
    <property type="term" value="F:transcription cis-regulatory region binding"/>
    <property type="evidence" value="ECO:0007669"/>
    <property type="project" value="InterPro"/>
</dbReference>
<dbReference type="PANTHER" id="PTHR40621">
    <property type="entry name" value="TRANSCRIPTION FACTOR KAPC-RELATED"/>
    <property type="match status" value="1"/>
</dbReference>
<dbReference type="AlphaFoldDB" id="A0A061H352"/>
<dbReference type="InterPro" id="IPR004827">
    <property type="entry name" value="bZIP"/>
</dbReference>
<dbReference type="PROSITE" id="PS00036">
    <property type="entry name" value="BZIP_BASIC"/>
    <property type="match status" value="1"/>
</dbReference>
<feature type="compositionally biased region" description="Pro residues" evidence="3">
    <location>
        <begin position="207"/>
        <end position="218"/>
    </location>
</feature>
<protein>
    <recommendedName>
        <fullName evidence="4">BZIP domain-containing protein</fullName>
    </recommendedName>
</protein>
<dbReference type="EMBL" id="KE361640">
    <property type="protein sequence ID" value="EPQ27202.1"/>
    <property type="molecule type" value="Genomic_DNA"/>
</dbReference>
<evidence type="ECO:0000256" key="3">
    <source>
        <dbReference type="SAM" id="MobiDB-lite"/>
    </source>
</evidence>
<dbReference type="InterPro" id="IPR046347">
    <property type="entry name" value="bZIP_sf"/>
</dbReference>
<dbReference type="eggNOG" id="ENOG502SC5V">
    <property type="taxonomic scope" value="Eukaryota"/>
</dbReference>
<feature type="compositionally biased region" description="Gly residues" evidence="3">
    <location>
        <begin position="158"/>
        <end position="167"/>
    </location>
</feature>
<dbReference type="PANTHER" id="PTHR40621:SF6">
    <property type="entry name" value="AP-1-LIKE TRANSCRIPTION FACTOR YAP1-RELATED"/>
    <property type="match status" value="1"/>
</dbReference>
<proteinExistence type="predicted"/>
<dbReference type="GeneID" id="19319223"/>
<dbReference type="HOGENOM" id="CLU_667639_0_0_1"/>
<feature type="compositionally biased region" description="Basic and acidic residues" evidence="3">
    <location>
        <begin position="117"/>
        <end position="128"/>
    </location>
</feature>
<evidence type="ECO:0000313" key="5">
    <source>
        <dbReference type="EMBL" id="EPQ27202.1"/>
    </source>
</evidence>
<dbReference type="GO" id="GO:0090575">
    <property type="term" value="C:RNA polymerase II transcription regulator complex"/>
    <property type="evidence" value="ECO:0007669"/>
    <property type="project" value="TreeGrafter"/>
</dbReference>
<gene>
    <name evidence="5" type="ORF">PFL1_05125</name>
</gene>
<feature type="region of interest" description="Disordered" evidence="3">
    <location>
        <begin position="105"/>
        <end position="320"/>
    </location>
</feature>
<dbReference type="RefSeq" id="XP_007880846.1">
    <property type="nucleotide sequence ID" value="XM_007882655.1"/>
</dbReference>
<comment type="subcellular location">
    <subcellularLocation>
        <location evidence="1">Nucleus</location>
    </subcellularLocation>
</comment>
<feature type="compositionally biased region" description="Low complexity" evidence="3">
    <location>
        <begin position="427"/>
        <end position="437"/>
    </location>
</feature>
<reference evidence="5 6" key="1">
    <citation type="journal article" date="2013" name="Plant Cell">
        <title>The transition from a phytopathogenic smut ancestor to an anamorphic biocontrol agent deciphered by comparative whole-genome analysis.</title>
        <authorList>
            <person name="Lefebvre F."/>
            <person name="Joly D.L."/>
            <person name="Labbe C."/>
            <person name="Teichmann B."/>
            <person name="Linning R."/>
            <person name="Belzile F."/>
            <person name="Bakkeren G."/>
            <person name="Belanger R.R."/>
        </authorList>
    </citation>
    <scope>NUCLEOTIDE SEQUENCE [LARGE SCALE GENOMIC DNA]</scope>
    <source>
        <strain evidence="5 6">PF-1</strain>
    </source>
</reference>
<evidence type="ECO:0000313" key="6">
    <source>
        <dbReference type="Proteomes" id="UP000053664"/>
    </source>
</evidence>
<feature type="compositionally biased region" description="Low complexity" evidence="3">
    <location>
        <begin position="306"/>
        <end position="315"/>
    </location>
</feature>
<evidence type="ECO:0000259" key="4">
    <source>
        <dbReference type="PROSITE" id="PS00036"/>
    </source>
</evidence>
<evidence type="ECO:0000256" key="2">
    <source>
        <dbReference type="ARBA" id="ARBA00023242"/>
    </source>
</evidence>
<feature type="compositionally biased region" description="Polar residues" evidence="3">
    <location>
        <begin position="241"/>
        <end position="253"/>
    </location>
</feature>
<name>A0A061H352_9BASI</name>
<feature type="region of interest" description="Disordered" evidence="3">
    <location>
        <begin position="375"/>
        <end position="494"/>
    </location>
</feature>
<dbReference type="SUPFAM" id="SSF57959">
    <property type="entry name" value="Leucine zipper domain"/>
    <property type="match status" value="1"/>
</dbReference>
<feature type="compositionally biased region" description="Low complexity" evidence="3">
    <location>
        <begin position="465"/>
        <end position="494"/>
    </location>
</feature>
<dbReference type="Proteomes" id="UP000053664">
    <property type="component" value="Unassembled WGS sequence"/>
</dbReference>
<evidence type="ECO:0000256" key="1">
    <source>
        <dbReference type="ARBA" id="ARBA00004123"/>
    </source>
</evidence>
<sequence length="494" mass="50448">MMDEETRFTTTSNDYDASDYTHSIDPSVDANGGNDAAAGATAKGEAEAAHSPQQQHGGIPGQEEGGVGDGGGDATHDDVQALEAVMQLAQAASAQHHEYQQQLEQYQHEHQHHGQHHDHQADGEHADGHGPTNGGDEGGLAHPFGGDGIDTASRKRSGSGGGQGGSARGPKAQKAQSPSGPNDAGSGMHFGQPWENLNQHDARWHQSPPPPAPAPPSSSAPVEPAVSAAAPGTIPGVAVPQSDSTRDIQTSPTLPLDPAHASLATAGGASGTSARSASADAGADGGADATQASPSKPARQLSTSKRAAQNRAAQRAFRERRDKYVKELEGKAAMCEQALRTADESKAKLREALITIDGLRQDNHSLRVALAALGGHVAGPPPPRLDLDAHDAEMSASKQLGGNDKDAEGQGQGEVDGEGEGEDRLNAVAAAAAAAAVRAEREGQSGVVEASMERSQQTPAAETRAVPAVSEPSSVAVDQQPQPQQQVDSGAVAA</sequence>
<feature type="compositionally biased region" description="Low complexity" evidence="3">
    <location>
        <begin position="259"/>
        <end position="293"/>
    </location>
</feature>
<keyword evidence="2" id="KW-0539">Nucleus</keyword>
<feature type="region of interest" description="Disordered" evidence="3">
    <location>
        <begin position="1"/>
        <end position="81"/>
    </location>
</feature>
<dbReference type="InterPro" id="IPR050936">
    <property type="entry name" value="AP-1-like"/>
</dbReference>
<feature type="domain" description="BZIP" evidence="4">
    <location>
        <begin position="305"/>
        <end position="320"/>
    </location>
</feature>
<feature type="compositionally biased region" description="Low complexity" evidence="3">
    <location>
        <begin position="219"/>
        <end position="231"/>
    </location>
</feature>
<dbReference type="OrthoDB" id="2593073at2759"/>
<organism evidence="5 6">
    <name type="scientific">Pseudozyma flocculosa PF-1</name>
    <dbReference type="NCBI Taxonomy" id="1277687"/>
    <lineage>
        <taxon>Eukaryota</taxon>
        <taxon>Fungi</taxon>
        <taxon>Dikarya</taxon>
        <taxon>Basidiomycota</taxon>
        <taxon>Ustilaginomycotina</taxon>
        <taxon>Ustilaginomycetes</taxon>
        <taxon>Ustilaginales</taxon>
        <taxon>Ustilaginaceae</taxon>
        <taxon>Pseudozyma</taxon>
    </lineage>
</organism>
<accession>A0A061H352</accession>
<dbReference type="GO" id="GO:0001228">
    <property type="term" value="F:DNA-binding transcription activator activity, RNA polymerase II-specific"/>
    <property type="evidence" value="ECO:0007669"/>
    <property type="project" value="TreeGrafter"/>
</dbReference>
<feature type="compositionally biased region" description="Low complexity" evidence="3">
    <location>
        <begin position="29"/>
        <end position="43"/>
    </location>
</feature>